<dbReference type="NCBIfam" id="NF045935">
    <property type="entry name" value="MSC_0621_epsi"/>
    <property type="match status" value="1"/>
</dbReference>
<dbReference type="RefSeq" id="WP_216567714.1">
    <property type="nucleotide sequence ID" value="NZ_JAHMHK010000001.1"/>
</dbReference>
<name>A0ABS6DQR7_9MOLU</name>
<reference evidence="1" key="1">
    <citation type="submission" date="2021-06" db="EMBL/GenBank/DDBJ databases">
        <title>Novel Mycoplasma species detected in California sea lions (Zalophus californianus) from the USA.</title>
        <authorList>
            <person name="Volokhov D.V."/>
            <person name="Furtak V.A."/>
            <person name="Zagorodnyaya T.A."/>
        </authorList>
    </citation>
    <scope>NUCLEOTIDE SEQUENCE [LARGE SCALE GENOMIC DNA]</scope>
    <source>
        <strain evidence="1">CSL 4779</strain>
    </source>
</reference>
<dbReference type="Proteomes" id="UP000812267">
    <property type="component" value="Unassembled WGS sequence"/>
</dbReference>
<proteinExistence type="predicted"/>
<protein>
    <submittedName>
        <fullName evidence="1">Uncharacterized protein</fullName>
    </submittedName>
</protein>
<evidence type="ECO:0000313" key="2">
    <source>
        <dbReference type="Proteomes" id="UP000812267"/>
    </source>
</evidence>
<gene>
    <name evidence="1" type="ORF">KQ878_00330</name>
</gene>
<organism evidence="1 2">
    <name type="scientific">Mycoplasma zalophidermidis</name>
    <dbReference type="NCBI Taxonomy" id="398174"/>
    <lineage>
        <taxon>Bacteria</taxon>
        <taxon>Bacillati</taxon>
        <taxon>Mycoplasmatota</taxon>
        <taxon>Mollicutes</taxon>
        <taxon>Mycoplasmataceae</taxon>
        <taxon>Mycoplasma</taxon>
    </lineage>
</organism>
<keyword evidence="2" id="KW-1185">Reference proteome</keyword>
<evidence type="ECO:0000313" key="1">
    <source>
        <dbReference type="EMBL" id="MBU4693332.1"/>
    </source>
</evidence>
<accession>A0ABS6DQR7</accession>
<dbReference type="EMBL" id="JAHMHK010000001">
    <property type="protein sequence ID" value="MBU4693332.1"/>
    <property type="molecule type" value="Genomic_DNA"/>
</dbReference>
<sequence>MEKQNNIIKVVINSLANIPLVFNKCILYLNVNDENNWKLISDKALASFDKTIIKIEDYQRDETFFCFLYNTNIVLNNKIASINSFSKIVLYKINKQSSEQVENKKMYKKITNEINYLTSAQSIGLLLDEAIKLDKLKTKQYEYKMKMLLSLETYEGDYYE</sequence>
<comment type="caution">
    <text evidence="1">The sequence shown here is derived from an EMBL/GenBank/DDBJ whole genome shotgun (WGS) entry which is preliminary data.</text>
</comment>